<feature type="chain" id="PRO_5004171424" description="Lipoprotein" evidence="1">
    <location>
        <begin position="21"/>
        <end position="217"/>
    </location>
</feature>
<dbReference type="PROSITE" id="PS51257">
    <property type="entry name" value="PROKAR_LIPOPROTEIN"/>
    <property type="match status" value="1"/>
</dbReference>
<name>Q0F034_9PROT</name>
<evidence type="ECO:0000313" key="2">
    <source>
        <dbReference type="EMBL" id="EAU54850.1"/>
    </source>
</evidence>
<dbReference type="EMBL" id="AATS01000005">
    <property type="protein sequence ID" value="EAU54850.1"/>
    <property type="molecule type" value="Genomic_DNA"/>
</dbReference>
<dbReference type="RefSeq" id="WP_009849351.1">
    <property type="nucleotide sequence ID" value="NZ_DS022294.1"/>
</dbReference>
<gene>
    <name evidence="2" type="ORF">SPV1_09153</name>
</gene>
<protein>
    <recommendedName>
        <fullName evidence="4">Lipoprotein</fullName>
    </recommendedName>
</protein>
<keyword evidence="3" id="KW-1185">Reference proteome</keyword>
<dbReference type="AlphaFoldDB" id="Q0F034"/>
<reference evidence="2 3" key="1">
    <citation type="submission" date="2006-09" db="EMBL/GenBank/DDBJ databases">
        <authorList>
            <person name="Emerson D."/>
            <person name="Ferriera S."/>
            <person name="Johnson J."/>
            <person name="Kravitz S."/>
            <person name="Halpern A."/>
            <person name="Remington K."/>
            <person name="Beeson K."/>
            <person name="Tran B."/>
            <person name="Rogers Y.-H."/>
            <person name="Friedman R."/>
            <person name="Venter J.C."/>
        </authorList>
    </citation>
    <scope>NUCLEOTIDE SEQUENCE [LARGE SCALE GENOMIC DNA]</scope>
    <source>
        <strain evidence="2 3">PV-1</strain>
    </source>
</reference>
<evidence type="ECO:0000313" key="3">
    <source>
        <dbReference type="Proteomes" id="UP000005297"/>
    </source>
</evidence>
<organism evidence="2 3">
    <name type="scientific">Mariprofundus ferrooxydans PV-1</name>
    <dbReference type="NCBI Taxonomy" id="314345"/>
    <lineage>
        <taxon>Bacteria</taxon>
        <taxon>Pseudomonadati</taxon>
        <taxon>Pseudomonadota</taxon>
        <taxon>Candidatius Mariprofundia</taxon>
        <taxon>Mariprofundales</taxon>
        <taxon>Mariprofundaceae</taxon>
        <taxon>Mariprofundus</taxon>
    </lineage>
</organism>
<evidence type="ECO:0008006" key="4">
    <source>
        <dbReference type="Google" id="ProtNLM"/>
    </source>
</evidence>
<dbReference type="Proteomes" id="UP000005297">
    <property type="component" value="Unassembled WGS sequence"/>
</dbReference>
<sequence length="217" mass="24700">MGLRFSKVIVPVVCSLCVSAACSGAAELKKNDYLKKSNEMGVVLLDVNWGRRWGCGSFENAQLASLKFEKVPVGEQQGKYSKIFLESPSRLFVDNKFLSYGFMVKPGKYAFTGWSVKAARSVRDVGYFRAGRDKLVNGGSYPGGTFEVAANEVIYIGNMFLDCLQTPIPWRYYTEGKDNFLRHEEQYKTKFKFLKGREITYRLLDTRYFGSPYSLRE</sequence>
<dbReference type="eggNOG" id="ENOG5032W4K">
    <property type="taxonomic scope" value="Bacteria"/>
</dbReference>
<accession>Q0F034</accession>
<comment type="caution">
    <text evidence="2">The sequence shown here is derived from an EMBL/GenBank/DDBJ whole genome shotgun (WGS) entry which is preliminary data.</text>
</comment>
<dbReference type="STRING" id="314344.AL013_11505"/>
<evidence type="ECO:0000256" key="1">
    <source>
        <dbReference type="SAM" id="SignalP"/>
    </source>
</evidence>
<dbReference type="HOGENOM" id="CLU_1271036_0_0_0"/>
<keyword evidence="1" id="KW-0732">Signal</keyword>
<feature type="signal peptide" evidence="1">
    <location>
        <begin position="1"/>
        <end position="20"/>
    </location>
</feature>
<proteinExistence type="predicted"/>
<dbReference type="InParanoid" id="Q0F034"/>